<reference evidence="2 3" key="1">
    <citation type="submission" date="2019-08" db="EMBL/GenBank/DDBJ databases">
        <title>Genomes of Antarctic Bizionia species.</title>
        <authorList>
            <person name="Bowman J.P."/>
        </authorList>
    </citation>
    <scope>NUCLEOTIDE SEQUENCE [LARGE SCALE GENOMIC DNA]</scope>
    <source>
        <strain evidence="2 3">ADA-4</strain>
    </source>
</reference>
<dbReference type="Proteomes" id="UP000323720">
    <property type="component" value="Unassembled WGS sequence"/>
</dbReference>
<dbReference type="Pfam" id="PF00581">
    <property type="entry name" value="Rhodanese"/>
    <property type="match status" value="1"/>
</dbReference>
<comment type="caution">
    <text evidence="2">The sequence shown here is derived from an EMBL/GenBank/DDBJ whole genome shotgun (WGS) entry which is preliminary data.</text>
</comment>
<evidence type="ECO:0000313" key="3">
    <source>
        <dbReference type="Proteomes" id="UP000323720"/>
    </source>
</evidence>
<dbReference type="InterPro" id="IPR050229">
    <property type="entry name" value="GlpE_sulfurtransferase"/>
</dbReference>
<dbReference type="PROSITE" id="PS51257">
    <property type="entry name" value="PROKAR_LIPOPROTEIN"/>
    <property type="match status" value="1"/>
</dbReference>
<keyword evidence="3" id="KW-1185">Reference proteome</keyword>
<dbReference type="RefSeq" id="WP_148404656.1">
    <property type="nucleotide sequence ID" value="NZ_VSKK01000004.1"/>
</dbReference>
<protein>
    <submittedName>
        <fullName evidence="2">Rhodanese-like domain-containing protein</fullName>
    </submittedName>
</protein>
<dbReference type="PANTHER" id="PTHR43031">
    <property type="entry name" value="FAD-DEPENDENT OXIDOREDUCTASE"/>
    <property type="match status" value="1"/>
</dbReference>
<dbReference type="PANTHER" id="PTHR43031:SF1">
    <property type="entry name" value="PYRIDINE NUCLEOTIDE-DISULPHIDE OXIDOREDUCTASE"/>
    <property type="match status" value="1"/>
</dbReference>
<accession>A0A5D0R3V2</accession>
<sequence length="132" mass="14972">MKKILYFSLLVCTMVLVGCKNEPKNDAIQVVTSEEMQALLEMDNVQLLDVRTPEEYAEGYIPDFQNIDFLSPTFDQDILKLDKDKPVILYCRSGGRSAKCAQKMVDAGFTKVYDLQGGISKWEHDGFEIVQP</sequence>
<name>A0A5D0R3V2_9FLAO</name>
<evidence type="ECO:0000313" key="2">
    <source>
        <dbReference type="EMBL" id="TYB75729.1"/>
    </source>
</evidence>
<dbReference type="InterPro" id="IPR036873">
    <property type="entry name" value="Rhodanese-like_dom_sf"/>
</dbReference>
<dbReference type="SMART" id="SM00450">
    <property type="entry name" value="RHOD"/>
    <property type="match status" value="1"/>
</dbReference>
<dbReference type="Gene3D" id="3.40.250.10">
    <property type="entry name" value="Rhodanese-like domain"/>
    <property type="match status" value="1"/>
</dbReference>
<proteinExistence type="predicted"/>
<feature type="domain" description="Rhodanese" evidence="1">
    <location>
        <begin position="41"/>
        <end position="131"/>
    </location>
</feature>
<dbReference type="AlphaFoldDB" id="A0A5D0R3V2"/>
<dbReference type="InterPro" id="IPR001763">
    <property type="entry name" value="Rhodanese-like_dom"/>
</dbReference>
<organism evidence="2 3">
    <name type="scientific">Bizionia myxarmorum</name>
    <dbReference type="NCBI Taxonomy" id="291186"/>
    <lineage>
        <taxon>Bacteria</taxon>
        <taxon>Pseudomonadati</taxon>
        <taxon>Bacteroidota</taxon>
        <taxon>Flavobacteriia</taxon>
        <taxon>Flavobacteriales</taxon>
        <taxon>Flavobacteriaceae</taxon>
        <taxon>Bizionia</taxon>
    </lineage>
</organism>
<dbReference type="OrthoDB" id="9808735at2"/>
<dbReference type="PROSITE" id="PS50206">
    <property type="entry name" value="RHODANESE_3"/>
    <property type="match status" value="1"/>
</dbReference>
<gene>
    <name evidence="2" type="ORF">ES674_12940</name>
</gene>
<evidence type="ECO:0000259" key="1">
    <source>
        <dbReference type="PROSITE" id="PS50206"/>
    </source>
</evidence>
<dbReference type="CDD" id="cd00158">
    <property type="entry name" value="RHOD"/>
    <property type="match status" value="1"/>
</dbReference>
<dbReference type="SUPFAM" id="SSF52821">
    <property type="entry name" value="Rhodanese/Cell cycle control phosphatase"/>
    <property type="match status" value="1"/>
</dbReference>
<dbReference type="EMBL" id="VSKK01000004">
    <property type="protein sequence ID" value="TYB75729.1"/>
    <property type="molecule type" value="Genomic_DNA"/>
</dbReference>